<gene>
    <name evidence="9" type="primary">mreD</name>
    <name evidence="9" type="ORF">J5V48_08405</name>
</gene>
<keyword evidence="10" id="KW-1185">Reference proteome</keyword>
<evidence type="ECO:0000256" key="5">
    <source>
        <dbReference type="ARBA" id="ARBA00022960"/>
    </source>
</evidence>
<comment type="similarity">
    <text evidence="2">Belongs to the MreD family.</text>
</comment>
<comment type="caution">
    <text evidence="9">The sequence shown here is derived from an EMBL/GenBank/DDBJ whole genome shotgun (WGS) entry which is preliminary data.</text>
</comment>
<keyword evidence="5" id="KW-0133">Cell shape</keyword>
<proteinExistence type="inferred from homology"/>
<keyword evidence="7 8" id="KW-0472">Membrane</keyword>
<feature type="transmembrane region" description="Helical" evidence="8">
    <location>
        <begin position="136"/>
        <end position="163"/>
    </location>
</feature>
<dbReference type="EMBL" id="JAGFNY010000035">
    <property type="protein sequence ID" value="MBW7570914.1"/>
    <property type="molecule type" value="Genomic_DNA"/>
</dbReference>
<protein>
    <submittedName>
        <fullName evidence="9">Rod shape-determining protein MreD</fullName>
    </submittedName>
</protein>
<dbReference type="RefSeq" id="WP_219938139.1">
    <property type="nucleotide sequence ID" value="NZ_JAGFNY010000035.1"/>
</dbReference>
<evidence type="ECO:0000256" key="3">
    <source>
        <dbReference type="ARBA" id="ARBA00022475"/>
    </source>
</evidence>
<dbReference type="Proteomes" id="UP000731465">
    <property type="component" value="Unassembled WGS sequence"/>
</dbReference>
<keyword evidence="3" id="KW-1003">Cell membrane</keyword>
<evidence type="ECO:0000256" key="1">
    <source>
        <dbReference type="ARBA" id="ARBA00004651"/>
    </source>
</evidence>
<evidence type="ECO:0000313" key="10">
    <source>
        <dbReference type="Proteomes" id="UP000731465"/>
    </source>
</evidence>
<organism evidence="9 10">
    <name type="scientific">Succinivibrio faecicola</name>
    <dbReference type="NCBI Taxonomy" id="2820300"/>
    <lineage>
        <taxon>Bacteria</taxon>
        <taxon>Pseudomonadati</taxon>
        <taxon>Pseudomonadota</taxon>
        <taxon>Gammaproteobacteria</taxon>
        <taxon>Aeromonadales</taxon>
        <taxon>Succinivibrionaceae</taxon>
        <taxon>Succinivibrio</taxon>
    </lineage>
</organism>
<evidence type="ECO:0000256" key="8">
    <source>
        <dbReference type="SAM" id="Phobius"/>
    </source>
</evidence>
<dbReference type="InterPro" id="IPR007227">
    <property type="entry name" value="Cell_shape_determining_MreD"/>
</dbReference>
<evidence type="ECO:0000256" key="6">
    <source>
        <dbReference type="ARBA" id="ARBA00022989"/>
    </source>
</evidence>
<dbReference type="PANTHER" id="PTHR37484:SF1">
    <property type="entry name" value="ROD SHAPE-DETERMINING PROTEIN MRED"/>
    <property type="match status" value="1"/>
</dbReference>
<keyword evidence="6 8" id="KW-1133">Transmembrane helix</keyword>
<name>A0ABS7DIJ0_9GAMM</name>
<feature type="transmembrane region" description="Helical" evidence="8">
    <location>
        <begin position="103"/>
        <end position="124"/>
    </location>
</feature>
<dbReference type="InterPro" id="IPR026034">
    <property type="entry name" value="MreD_proteobac"/>
</dbReference>
<evidence type="ECO:0000256" key="2">
    <source>
        <dbReference type="ARBA" id="ARBA00007776"/>
    </source>
</evidence>
<keyword evidence="4 8" id="KW-0812">Transmembrane</keyword>
<feature type="transmembrane region" description="Helical" evidence="8">
    <location>
        <begin position="12"/>
        <end position="29"/>
    </location>
</feature>
<accession>A0ABS7DIJ0</accession>
<reference evidence="9 10" key="1">
    <citation type="submission" date="2021-03" db="EMBL/GenBank/DDBJ databases">
        <title>Succinivibrio sp. nov. isolated from feces of cow.</title>
        <authorList>
            <person name="Choi J.-Y."/>
        </authorList>
    </citation>
    <scope>NUCLEOTIDE SEQUENCE [LARGE SCALE GENOMIC DNA]</scope>
    <source>
        <strain evidence="9 10">AGMB01872</strain>
    </source>
</reference>
<dbReference type="NCBIfam" id="TIGR03426">
    <property type="entry name" value="shape_MreD"/>
    <property type="match status" value="1"/>
</dbReference>
<evidence type="ECO:0000256" key="4">
    <source>
        <dbReference type="ARBA" id="ARBA00022692"/>
    </source>
</evidence>
<sequence length="175" mass="19726">MINSKENRKSPAVVLVPMLLLSLFIQLVRLPAVVSENRPDLLILVILFFSMNSKFTYKLEVSWLVGIILDLASGAPLGINAFVICSQIYIISTQFKNFAKYAIYQQSIIIGLVNLIVTVLGYWIEHIIGQSYYEINFVIPSIVTALFWPIIFLTCTLLCATFSVSSDKENENKIN</sequence>
<evidence type="ECO:0000313" key="9">
    <source>
        <dbReference type="EMBL" id="MBW7570914.1"/>
    </source>
</evidence>
<feature type="transmembrane region" description="Helical" evidence="8">
    <location>
        <begin position="64"/>
        <end position="91"/>
    </location>
</feature>
<comment type="subcellular location">
    <subcellularLocation>
        <location evidence="1">Cell membrane</location>
        <topology evidence="1">Multi-pass membrane protein</topology>
    </subcellularLocation>
</comment>
<evidence type="ECO:0000256" key="7">
    <source>
        <dbReference type="ARBA" id="ARBA00023136"/>
    </source>
</evidence>
<dbReference type="PANTHER" id="PTHR37484">
    <property type="entry name" value="ROD SHAPE-DETERMINING PROTEIN MRED"/>
    <property type="match status" value="1"/>
</dbReference>
<dbReference type="Pfam" id="PF04093">
    <property type="entry name" value="MreD"/>
    <property type="match status" value="1"/>
</dbReference>